<dbReference type="AlphaFoldDB" id="A0A223S0Z0"/>
<dbReference type="SUPFAM" id="SSF53756">
    <property type="entry name" value="UDP-Glycosyltransferase/glycogen phosphorylase"/>
    <property type="match status" value="1"/>
</dbReference>
<dbReference type="Proteomes" id="UP000215005">
    <property type="component" value="Chromosome"/>
</dbReference>
<feature type="compositionally biased region" description="Basic and acidic residues" evidence="4">
    <location>
        <begin position="383"/>
        <end position="394"/>
    </location>
</feature>
<gene>
    <name evidence="7" type="ORF">CDO52_02205</name>
</gene>
<feature type="compositionally biased region" description="Low complexity" evidence="4">
    <location>
        <begin position="72"/>
        <end position="82"/>
    </location>
</feature>
<evidence type="ECO:0000256" key="2">
    <source>
        <dbReference type="ARBA" id="ARBA00022676"/>
    </source>
</evidence>
<dbReference type="InterPro" id="IPR010610">
    <property type="entry name" value="EryCIII-like_C"/>
</dbReference>
<accession>A0A223S0Z0</accession>
<evidence type="ECO:0000256" key="1">
    <source>
        <dbReference type="ARBA" id="ARBA00006962"/>
    </source>
</evidence>
<dbReference type="Pfam" id="PF06722">
    <property type="entry name" value="EryCIII-like_C"/>
    <property type="match status" value="1"/>
</dbReference>
<name>A0A223S0Z0_9ACTN</name>
<evidence type="ECO:0000259" key="5">
    <source>
        <dbReference type="Pfam" id="PF06722"/>
    </source>
</evidence>
<evidence type="ECO:0000313" key="7">
    <source>
        <dbReference type="EMBL" id="ASU81757.1"/>
    </source>
</evidence>
<protein>
    <submittedName>
        <fullName evidence="7">Uncharacterized protein</fullName>
    </submittedName>
</protein>
<dbReference type="PANTHER" id="PTHR48050">
    <property type="entry name" value="STEROL 3-BETA-GLUCOSYLTRANSFERASE"/>
    <property type="match status" value="1"/>
</dbReference>
<dbReference type="RefSeq" id="WP_083920133.1">
    <property type="nucleotide sequence ID" value="NZ_ANBG01000434.1"/>
</dbReference>
<dbReference type="KEGG" id="ngv:CDO52_02205"/>
<evidence type="ECO:0000256" key="4">
    <source>
        <dbReference type="SAM" id="MobiDB-lite"/>
    </source>
</evidence>
<dbReference type="PANTHER" id="PTHR48050:SF13">
    <property type="entry name" value="STEROL 3-BETA-GLUCOSYLTRANSFERASE UGT80A2"/>
    <property type="match status" value="1"/>
</dbReference>
<organism evidence="7 8">
    <name type="scientific">Nocardiopsis gilva YIM 90087</name>
    <dbReference type="NCBI Taxonomy" id="1235441"/>
    <lineage>
        <taxon>Bacteria</taxon>
        <taxon>Bacillati</taxon>
        <taxon>Actinomycetota</taxon>
        <taxon>Actinomycetes</taxon>
        <taxon>Streptosporangiales</taxon>
        <taxon>Nocardiopsidaceae</taxon>
        <taxon>Nocardiopsis</taxon>
    </lineage>
</organism>
<dbReference type="GO" id="GO:0016758">
    <property type="term" value="F:hexosyltransferase activity"/>
    <property type="evidence" value="ECO:0007669"/>
    <property type="project" value="UniProtKB-ARBA"/>
</dbReference>
<feature type="domain" description="Erythromycin biosynthesis protein CIII-like N-terminal" evidence="6">
    <location>
        <begin position="22"/>
        <end position="220"/>
    </location>
</feature>
<evidence type="ECO:0000256" key="3">
    <source>
        <dbReference type="ARBA" id="ARBA00022679"/>
    </source>
</evidence>
<dbReference type="EMBL" id="CP022753">
    <property type="protein sequence ID" value="ASU81757.1"/>
    <property type="molecule type" value="Genomic_DNA"/>
</dbReference>
<dbReference type="Pfam" id="PF21036">
    <property type="entry name" value="EryCIII-like_N"/>
    <property type="match status" value="1"/>
</dbReference>
<feature type="domain" description="Erythromycin biosynthesis protein CIII-like C-terminal" evidence="5">
    <location>
        <begin position="236"/>
        <end position="378"/>
    </location>
</feature>
<dbReference type="InterPro" id="IPR048284">
    <property type="entry name" value="EryCIII-like_N"/>
</dbReference>
<keyword evidence="3" id="KW-0808">Transferase</keyword>
<evidence type="ECO:0000259" key="6">
    <source>
        <dbReference type="Pfam" id="PF21036"/>
    </source>
</evidence>
<dbReference type="OrthoDB" id="5488434at2"/>
<evidence type="ECO:0000313" key="8">
    <source>
        <dbReference type="Proteomes" id="UP000215005"/>
    </source>
</evidence>
<keyword evidence="8" id="KW-1185">Reference proteome</keyword>
<reference evidence="7 8" key="1">
    <citation type="submission" date="2017-08" db="EMBL/GenBank/DDBJ databases">
        <title>The complete genome sequence of Nocardiopsis gilva YIM 90087.</title>
        <authorList>
            <person name="Yin M."/>
            <person name="Tang S."/>
        </authorList>
    </citation>
    <scope>NUCLEOTIDE SEQUENCE [LARGE SCALE GENOMIC DNA]</scope>
    <source>
        <strain evidence="7 8">YIM 90087</strain>
    </source>
</reference>
<dbReference type="GO" id="GO:0017000">
    <property type="term" value="P:antibiotic biosynthetic process"/>
    <property type="evidence" value="ECO:0007669"/>
    <property type="project" value="UniProtKB-ARBA"/>
</dbReference>
<dbReference type="InterPro" id="IPR050426">
    <property type="entry name" value="Glycosyltransferase_28"/>
</dbReference>
<dbReference type="GO" id="GO:0008194">
    <property type="term" value="F:UDP-glycosyltransferase activity"/>
    <property type="evidence" value="ECO:0007669"/>
    <property type="project" value="InterPro"/>
</dbReference>
<dbReference type="Gene3D" id="3.40.50.2000">
    <property type="entry name" value="Glycogen Phosphorylase B"/>
    <property type="match status" value="2"/>
</dbReference>
<sequence>MRVLFTTLPGVGHLYPMVPLAWALQAAGHTVLVAADREFVPVVNGAGLPAAAVLDPIDPVEVFKPPSPSAPSGPSGGPVSAAEHTGLRCGEIGARALPAIRALVDAWRPDLVVAEPMELAGPTAATIADVPWVRQSWGLSPPELLLSAATSVLDAELAVLGLPPLGKPDRTIDVCPGSLQPSHTVATTPMRYVPYNGPANVPDWLLAGPSARPRICLTLGTSLPRRHQHVAPLWRLLLDELVALGQEVVIAIDESHRPLLGHLPDGVRAARIPLCHLLPTCTAIVHHGGSGSTMAAASFGVPQLVVPHFADHFSNAERLTAVGAGTSLPHDTDDLARIKAACVLITGDGPHRAISRRLADENASRPDPTEVVEDLAALVLEHGQDSRQDLHSTNDLDCAGTDGYADK</sequence>
<dbReference type="CDD" id="cd03784">
    <property type="entry name" value="GT1_Gtf-like"/>
    <property type="match status" value="1"/>
</dbReference>
<keyword evidence="2" id="KW-0328">Glycosyltransferase</keyword>
<dbReference type="FunFam" id="3.40.50.2000:FF:000072">
    <property type="entry name" value="Glycosyl transferase"/>
    <property type="match status" value="1"/>
</dbReference>
<feature type="region of interest" description="Disordered" evidence="4">
    <location>
        <begin position="63"/>
        <end position="83"/>
    </location>
</feature>
<proteinExistence type="inferred from homology"/>
<feature type="region of interest" description="Disordered" evidence="4">
    <location>
        <begin position="383"/>
        <end position="407"/>
    </location>
</feature>
<dbReference type="InterPro" id="IPR002213">
    <property type="entry name" value="UDP_glucos_trans"/>
</dbReference>
<comment type="similarity">
    <text evidence="1">Belongs to the glycosyltransferase 28 family.</text>
</comment>